<gene>
    <name evidence="2" type="ORF">FN976_12555</name>
</gene>
<sequence length="126" mass="14001">MTLPVDARIQAARSFVRDIRSAAEFLHQQDSTTAAARYDVLLAQLKDAREHLRWNPAGGRPARFLGAGSTQGQMMAARARTLAAAHGVPHLRELVVKPYVLLYAHGDDLVVLLALKHERELLFRLP</sequence>
<accession>A0A562ZS15</accession>
<dbReference type="Gene3D" id="3.30.2310.20">
    <property type="entry name" value="RelE-like"/>
    <property type="match status" value="1"/>
</dbReference>
<dbReference type="InterPro" id="IPR035093">
    <property type="entry name" value="RelE/ParE_toxin_dom_sf"/>
</dbReference>
<protein>
    <recommendedName>
        <fullName evidence="4">Type II toxin-antitoxin system RelE/ParE family toxin</fullName>
    </recommendedName>
</protein>
<dbReference type="Proteomes" id="UP000318199">
    <property type="component" value="Unassembled WGS sequence"/>
</dbReference>
<dbReference type="RefSeq" id="WP_145893366.1">
    <property type="nucleotide sequence ID" value="NZ_VOBQ01000009.1"/>
</dbReference>
<evidence type="ECO:0000313" key="2">
    <source>
        <dbReference type="EMBL" id="TWO71136.1"/>
    </source>
</evidence>
<dbReference type="AlphaFoldDB" id="A0A562ZS15"/>
<name>A0A562ZS15_9BURK</name>
<dbReference type="InterPro" id="IPR007712">
    <property type="entry name" value="RelE/ParE_toxin"/>
</dbReference>
<dbReference type="Pfam" id="PF05016">
    <property type="entry name" value="ParE_toxin"/>
    <property type="match status" value="1"/>
</dbReference>
<evidence type="ECO:0008006" key="4">
    <source>
        <dbReference type="Google" id="ProtNLM"/>
    </source>
</evidence>
<keyword evidence="3" id="KW-1185">Reference proteome</keyword>
<evidence type="ECO:0000256" key="1">
    <source>
        <dbReference type="ARBA" id="ARBA00022649"/>
    </source>
</evidence>
<evidence type="ECO:0000313" key="3">
    <source>
        <dbReference type="Proteomes" id="UP000318199"/>
    </source>
</evidence>
<reference evidence="2 3" key="1">
    <citation type="submission" date="2019-07" db="EMBL/GenBank/DDBJ databases">
        <title>Caenimonas sedimenti sp. nov., isolated from activated sludge.</title>
        <authorList>
            <person name="Xu J."/>
        </authorList>
    </citation>
    <scope>NUCLEOTIDE SEQUENCE [LARGE SCALE GENOMIC DNA]</scope>
    <source>
        <strain evidence="2 3">HX-9-20</strain>
    </source>
</reference>
<proteinExistence type="predicted"/>
<organism evidence="2 3">
    <name type="scientific">Caenimonas sedimenti</name>
    <dbReference type="NCBI Taxonomy" id="2596921"/>
    <lineage>
        <taxon>Bacteria</taxon>
        <taxon>Pseudomonadati</taxon>
        <taxon>Pseudomonadota</taxon>
        <taxon>Betaproteobacteria</taxon>
        <taxon>Burkholderiales</taxon>
        <taxon>Comamonadaceae</taxon>
        <taxon>Caenimonas</taxon>
    </lineage>
</organism>
<dbReference type="EMBL" id="VOBQ01000009">
    <property type="protein sequence ID" value="TWO71136.1"/>
    <property type="molecule type" value="Genomic_DNA"/>
</dbReference>
<dbReference type="OrthoDB" id="5405593at2"/>
<keyword evidence="1" id="KW-1277">Toxin-antitoxin system</keyword>
<comment type="caution">
    <text evidence="2">The sequence shown here is derived from an EMBL/GenBank/DDBJ whole genome shotgun (WGS) entry which is preliminary data.</text>
</comment>